<protein>
    <submittedName>
        <fullName evidence="3">Uncharacterized protein</fullName>
    </submittedName>
</protein>
<evidence type="ECO:0000259" key="2">
    <source>
        <dbReference type="Pfam" id="PF25838"/>
    </source>
</evidence>
<gene>
    <name evidence="3" type="ORF">SNE25_30215</name>
</gene>
<dbReference type="Proteomes" id="UP001324380">
    <property type="component" value="Chromosome"/>
</dbReference>
<organism evidence="3 4">
    <name type="scientific">Mucilaginibacter sabulilitoris</name>
    <dbReference type="NCBI Taxonomy" id="1173583"/>
    <lineage>
        <taxon>Bacteria</taxon>
        <taxon>Pseudomonadati</taxon>
        <taxon>Bacteroidota</taxon>
        <taxon>Sphingobacteriia</taxon>
        <taxon>Sphingobacteriales</taxon>
        <taxon>Sphingobacteriaceae</taxon>
        <taxon>Mucilaginibacter</taxon>
    </lineage>
</organism>
<accession>A0ABZ0TK94</accession>
<feature type="domain" description="D-apionate lactonase TIM barrel" evidence="2">
    <location>
        <begin position="244"/>
        <end position="507"/>
    </location>
</feature>
<reference evidence="3 4" key="1">
    <citation type="submission" date="2023-11" db="EMBL/GenBank/DDBJ databases">
        <title>Analysis of the Genomes of Mucilaginibacter gossypii cycad 4 and M. sabulilitoris SNA2: microbes with the potential for plant growth promotion.</title>
        <authorList>
            <person name="Hirsch A.M."/>
            <person name="Humm E."/>
            <person name="Rubbi M."/>
            <person name="Del Vecchio G."/>
            <person name="Ha S.M."/>
            <person name="Pellegrini M."/>
            <person name="Gunsalus R.P."/>
        </authorList>
    </citation>
    <scope>NUCLEOTIDE SEQUENCE [LARGE SCALE GENOMIC DNA]</scope>
    <source>
        <strain evidence="3 4">SNA2</strain>
    </source>
</reference>
<dbReference type="InterPro" id="IPR058788">
    <property type="entry name" value="ApnL_N"/>
</dbReference>
<dbReference type="RefSeq" id="WP_321562730.1">
    <property type="nucleotide sequence ID" value="NZ_CP139558.1"/>
</dbReference>
<evidence type="ECO:0000313" key="4">
    <source>
        <dbReference type="Proteomes" id="UP001324380"/>
    </source>
</evidence>
<sequence>MQLRAGTFTLLYEKGFLRYISYDKTEILRMIYFALRDENWGTMDVIIKNEIIRSRQNSFFISYDCCHQQKGTDIFCWQVMINGSENGEITFEIEGYARVEFLKNRLGFCVLHPIGDYRGQQVEITHPDKTVTQTSFPEPIANDDPFRQIASLKWQKNNSWYNLGFEGDIFETEDQRNWTDASFKTFCTPHDLPVPVKVMHGERIHQKIVFSAVDDLPVLPVGKSNLIEITMTGQILELPKIGIAAAEVANQISAKAGALLRDLKLKHYAITVDLSREHWTAQFFSDTENAGILQLPLQVTLQLSENFLGEINVFTALCHQLKADVKSILLLSKNELVTSKQLIDHSWVIKEQFPDVPVGVGTDYNFKEINRCRFNTSGAEFIGYAIHPQEHASDDLSLIENIAAQADTVKTAKHIYGENISVYISPVTLKKRFNPYASDPALITRSDNERNDSRQNKSFCSVFTLGSIKSLTVAQADSITYFKTLGNQGVISDSNEPFPVYFALKNVLNNSSAIINTGSSDPLAVDSMLFKDGLLLLWNYTNAEQTALMFDGKSIKLRPHQIKTIAVELN</sequence>
<dbReference type="Pfam" id="PF25837">
    <property type="entry name" value="Apionate_lact_N"/>
    <property type="match status" value="1"/>
</dbReference>
<evidence type="ECO:0000313" key="3">
    <source>
        <dbReference type="EMBL" id="WPU93596.1"/>
    </source>
</evidence>
<name>A0ABZ0TK94_9SPHI</name>
<keyword evidence="4" id="KW-1185">Reference proteome</keyword>
<evidence type="ECO:0000259" key="1">
    <source>
        <dbReference type="Pfam" id="PF25837"/>
    </source>
</evidence>
<proteinExistence type="predicted"/>
<feature type="domain" description="D-apionate lactonase N-terminal" evidence="1">
    <location>
        <begin position="2"/>
        <end position="212"/>
    </location>
</feature>
<dbReference type="InterPro" id="IPR058787">
    <property type="entry name" value="ApnL_M"/>
</dbReference>
<dbReference type="EMBL" id="CP139558">
    <property type="protein sequence ID" value="WPU93596.1"/>
    <property type="molecule type" value="Genomic_DNA"/>
</dbReference>
<dbReference type="Pfam" id="PF25838">
    <property type="entry name" value="Apionate_lact_M"/>
    <property type="match status" value="1"/>
</dbReference>